<name>A0A060T5A2_BLAAD</name>
<evidence type="ECO:0000313" key="2">
    <source>
        <dbReference type="EMBL" id="CDP35999.1"/>
    </source>
</evidence>
<proteinExistence type="predicted"/>
<gene>
    <name evidence="2" type="ORF">GNLVRS02_ARAD1B02992g</name>
</gene>
<dbReference type="EMBL" id="HG937692">
    <property type="protein sequence ID" value="CDP35999.1"/>
    <property type="molecule type" value="Genomic_DNA"/>
</dbReference>
<reference evidence="2" key="2">
    <citation type="submission" date="2014-06" db="EMBL/GenBank/DDBJ databases">
        <title>The complete genome of Blastobotrys (Arxula) adeninivorans LS3 - a yeast of biotechnological interest.</title>
        <authorList>
            <person name="Kunze G."/>
            <person name="Gaillardin C."/>
            <person name="Czernicka M."/>
            <person name="Durrens P."/>
            <person name="Martin T."/>
            <person name="Boer E."/>
            <person name="Gabaldon T."/>
            <person name="Cruz J."/>
            <person name="Talla E."/>
            <person name="Marck C."/>
            <person name="Goffeau A."/>
            <person name="Barbe V."/>
            <person name="Baret P."/>
            <person name="Baronian K."/>
            <person name="Beier S."/>
            <person name="Bleykasten C."/>
            <person name="Bode R."/>
            <person name="Casaregola S."/>
            <person name="Despons L."/>
            <person name="Fairhead C."/>
            <person name="Giersberg M."/>
            <person name="Gierski P."/>
            <person name="Hahnel U."/>
            <person name="Hartmann A."/>
            <person name="Jankowska D."/>
            <person name="Jubin C."/>
            <person name="Jung P."/>
            <person name="Lafontaine I."/>
            <person name="Leh-Louis V."/>
            <person name="Lemaire M."/>
            <person name="Marcet-Houben M."/>
            <person name="Mascher M."/>
            <person name="Morel G."/>
            <person name="Richard G.-F."/>
            <person name="Riechen J."/>
            <person name="Sacerdot C."/>
            <person name="Sarkar A."/>
            <person name="Savel G."/>
            <person name="Schacherer J."/>
            <person name="Sherman D."/>
            <person name="Straub M.-L."/>
            <person name="Stein N."/>
            <person name="Thierry A."/>
            <person name="Trautwein-Schult A."/>
            <person name="Westhof E."/>
            <person name="Worch S."/>
            <person name="Dujon B."/>
            <person name="Souciet J.-L."/>
            <person name="Wincker P."/>
            <person name="Scholz U."/>
            <person name="Neuveglise N."/>
        </authorList>
    </citation>
    <scope>NUCLEOTIDE SEQUENCE</scope>
    <source>
        <strain evidence="2">LS3</strain>
    </source>
</reference>
<reference evidence="2" key="1">
    <citation type="submission" date="2014-02" db="EMBL/GenBank/DDBJ databases">
        <authorList>
            <person name="Genoscope - CEA"/>
        </authorList>
    </citation>
    <scope>NUCLEOTIDE SEQUENCE</scope>
    <source>
        <strain evidence="2">LS3</strain>
    </source>
</reference>
<protein>
    <submittedName>
        <fullName evidence="2">ARAD1B02992p</fullName>
    </submittedName>
</protein>
<dbReference type="AlphaFoldDB" id="A0A060T5A2"/>
<feature type="compositionally biased region" description="Basic and acidic residues" evidence="1">
    <location>
        <begin position="310"/>
        <end position="326"/>
    </location>
</feature>
<sequence length="326" mass="36823">MLARVFARRIHSTTVTSNVGGSFAEVAKDLSERLYRSHLNAEQRRLVYRKRGEKVLQTSRKTFTDKEGNELEPRQWPGIPSSSALTNCIARMESHEDFETVKKFMKDFVQHYPSHIRQVHFIRLIRQATTLGLFNEAYVFVKSGRFDAFLNNEKKVNPLEFQREVLRSHVARLTAFMAEATPSTKNYTRLNRLQELSEPLDNTSLDVSLLKLSGLVTLGHSSASKQLEHTIKIIDNTNAEEYVKSVPKSLVVPLMMDFQMGLQALKSDASADGAIAKVEGIIKGLEDRFPTATDRAQKLLAALRNGAQEESQRLQNDAKDSDAEQS</sequence>
<organism evidence="2">
    <name type="scientific">Blastobotrys adeninivorans</name>
    <name type="common">Yeast</name>
    <name type="synonym">Arxula adeninivorans</name>
    <dbReference type="NCBI Taxonomy" id="409370"/>
    <lineage>
        <taxon>Eukaryota</taxon>
        <taxon>Fungi</taxon>
        <taxon>Dikarya</taxon>
        <taxon>Ascomycota</taxon>
        <taxon>Saccharomycotina</taxon>
        <taxon>Dipodascomycetes</taxon>
        <taxon>Dipodascales</taxon>
        <taxon>Trichomonascaceae</taxon>
        <taxon>Blastobotrys</taxon>
    </lineage>
</organism>
<accession>A0A060T5A2</accession>
<evidence type="ECO:0000256" key="1">
    <source>
        <dbReference type="SAM" id="MobiDB-lite"/>
    </source>
</evidence>
<feature type="region of interest" description="Disordered" evidence="1">
    <location>
        <begin position="304"/>
        <end position="326"/>
    </location>
</feature>